<dbReference type="WBParaSite" id="NBR_0000269301-mRNA-1">
    <property type="protein sequence ID" value="NBR_0000269301-mRNA-1"/>
    <property type="gene ID" value="NBR_0000269301"/>
</dbReference>
<dbReference type="AlphaFoldDB" id="A0A0N4XJJ1"/>
<evidence type="ECO:0000313" key="3">
    <source>
        <dbReference type="WBParaSite" id="NBR_0000269301-mRNA-1"/>
    </source>
</evidence>
<reference evidence="3" key="1">
    <citation type="submission" date="2017-02" db="UniProtKB">
        <authorList>
            <consortium name="WormBaseParasite"/>
        </authorList>
    </citation>
    <scope>IDENTIFICATION</scope>
</reference>
<sequence length="55" mass="6528">MFIITNLETIGSMYAMAMWSWSTHETVVYIARDRAEADKIFDKNPKLTFNHYVLR</sequence>
<evidence type="ECO:0000313" key="1">
    <source>
        <dbReference type="EMBL" id="VDL66284.1"/>
    </source>
</evidence>
<accession>A0A0N4XJJ1</accession>
<protein>
    <submittedName>
        <fullName evidence="3">Phage protein</fullName>
    </submittedName>
</protein>
<dbReference type="Proteomes" id="UP000271162">
    <property type="component" value="Unassembled WGS sequence"/>
</dbReference>
<reference evidence="1 2" key="2">
    <citation type="submission" date="2018-11" db="EMBL/GenBank/DDBJ databases">
        <authorList>
            <consortium name="Pathogen Informatics"/>
        </authorList>
    </citation>
    <scope>NUCLEOTIDE SEQUENCE [LARGE SCALE GENOMIC DNA]</scope>
</reference>
<dbReference type="EMBL" id="UYSL01003327">
    <property type="protein sequence ID" value="VDL66284.1"/>
    <property type="molecule type" value="Genomic_DNA"/>
</dbReference>
<evidence type="ECO:0000313" key="2">
    <source>
        <dbReference type="Proteomes" id="UP000271162"/>
    </source>
</evidence>
<proteinExistence type="predicted"/>
<organism evidence="3">
    <name type="scientific">Nippostrongylus brasiliensis</name>
    <name type="common">Rat hookworm</name>
    <dbReference type="NCBI Taxonomy" id="27835"/>
    <lineage>
        <taxon>Eukaryota</taxon>
        <taxon>Metazoa</taxon>
        <taxon>Ecdysozoa</taxon>
        <taxon>Nematoda</taxon>
        <taxon>Chromadorea</taxon>
        <taxon>Rhabditida</taxon>
        <taxon>Rhabditina</taxon>
        <taxon>Rhabditomorpha</taxon>
        <taxon>Strongyloidea</taxon>
        <taxon>Heligmosomidae</taxon>
        <taxon>Nippostrongylus</taxon>
    </lineage>
</organism>
<gene>
    <name evidence="1" type="ORF">NBR_LOCUS2695</name>
</gene>
<keyword evidence="2" id="KW-1185">Reference proteome</keyword>
<name>A0A0N4XJJ1_NIPBR</name>